<dbReference type="Gene3D" id="3.40.720.10">
    <property type="entry name" value="Alkaline Phosphatase, subunit A"/>
    <property type="match status" value="2"/>
</dbReference>
<dbReference type="PANTHER" id="PTHR10151">
    <property type="entry name" value="ECTONUCLEOTIDE PYROPHOSPHATASE/PHOSPHODIESTERASE"/>
    <property type="match status" value="1"/>
</dbReference>
<protein>
    <submittedName>
        <fullName evidence="1">Nucleotide pyrophosphatase</fullName>
    </submittedName>
</protein>
<dbReference type="EMBL" id="MQUR01000008">
    <property type="protein sequence ID" value="OLZ71759.1"/>
    <property type="molecule type" value="Genomic_DNA"/>
</dbReference>
<dbReference type="SUPFAM" id="SSF53649">
    <property type="entry name" value="Alkaline phosphatase-like"/>
    <property type="match status" value="1"/>
</dbReference>
<dbReference type="InterPro" id="IPR017850">
    <property type="entry name" value="Alkaline_phosphatase_core_sf"/>
</dbReference>
<dbReference type="InterPro" id="IPR002591">
    <property type="entry name" value="Phosphodiest/P_Trfase"/>
</dbReference>
<organism evidence="1 2">
    <name type="scientific">Streptomyces amritsarensis</name>
    <dbReference type="NCBI Taxonomy" id="681158"/>
    <lineage>
        <taxon>Bacteria</taxon>
        <taxon>Bacillati</taxon>
        <taxon>Actinomycetota</taxon>
        <taxon>Actinomycetes</taxon>
        <taxon>Kitasatosporales</taxon>
        <taxon>Streptomycetaceae</taxon>
        <taxon>Streptomyces</taxon>
    </lineage>
</organism>
<evidence type="ECO:0000313" key="2">
    <source>
        <dbReference type="Proteomes" id="UP000187151"/>
    </source>
</evidence>
<proteinExistence type="predicted"/>
<dbReference type="RefSeq" id="WP_060177896.1">
    <property type="nucleotide sequence ID" value="NZ_JBHYUY010000023.1"/>
</dbReference>
<sequence length="519" mass="56419">MSGRQRRRLVVICIDGGLPGIIRDHDFFDLRKVLPAVPGTPVHELRSIYPSSTAPSHASFLTGTHPNGHGIVGNRFWERESVAEIRRRADDPLSAFHPYERTSLTAPSLLDWFARQGASAAAIHFPQTFSRTARVAIPGCYCLYAPARDLVVPLPPAGDAAADGRVTLSCLGHEPTLYLRLAQRTGALTIGDGDAAVVVTDGSPPVRLDIPVSSGSLSVAVSWTRLERNRIRMKLGTAVLTMGFGGLDAAPRRRAGDGAASLHVEYTASPQHDFHESPRAEWVERTALDVLEEHDPDVLFVRFNQADHAQEFLYWHAVRGTVGEQSHAWQQILDTYARIDACVQRIAEAVGEQGEFLFFSDHGIDYVETHLSPNRVLTDLGLADRMVFQGDSNCAYLYADTPLGADVEQRLQDALRTLDPSVDVLTPADRARWGIPVSSPRVGRMTVACGQHIEFQYGEAAAARTSVASASHGHFPSDPAMNGFYRCFGRAAALPGPPGDITGAASVVRAIWSRIAQGI</sequence>
<keyword evidence="2" id="KW-1185">Reference proteome</keyword>
<evidence type="ECO:0000313" key="1">
    <source>
        <dbReference type="EMBL" id="OLZ71759.1"/>
    </source>
</evidence>
<dbReference type="Pfam" id="PF01663">
    <property type="entry name" value="Phosphodiest"/>
    <property type="match status" value="2"/>
</dbReference>
<gene>
    <name evidence="1" type="ORF">AVW11_05840</name>
</gene>
<accession>A0ABX3GAN3</accession>
<dbReference type="Proteomes" id="UP000187151">
    <property type="component" value="Unassembled WGS sequence"/>
</dbReference>
<dbReference type="PANTHER" id="PTHR10151:SF120">
    <property type="entry name" value="BIS(5'-ADENOSYL)-TRIPHOSPHATASE"/>
    <property type="match status" value="1"/>
</dbReference>
<comment type="caution">
    <text evidence="1">The sequence shown here is derived from an EMBL/GenBank/DDBJ whole genome shotgun (WGS) entry which is preliminary data.</text>
</comment>
<reference evidence="1 2" key="1">
    <citation type="submission" date="2016-01" db="EMBL/GenBank/DDBJ databases">
        <title>Streptomyces amritsarensis strain MTCC 11845 genome sequencing and assembly.</title>
        <authorList>
            <person name="Sharma D."/>
            <person name="Nair G.R."/>
            <person name="Kaur G."/>
            <person name="Manhas R.K."/>
            <person name="Mayilraj S."/>
        </authorList>
    </citation>
    <scope>NUCLEOTIDE SEQUENCE [LARGE SCALE GENOMIC DNA]</scope>
    <source>
        <strain evidence="1 2">MTCC 11845</strain>
    </source>
</reference>
<name>A0ABX3GAN3_9ACTN</name>